<proteinExistence type="inferred from homology"/>
<dbReference type="GO" id="GO:0030170">
    <property type="term" value="F:pyridoxal phosphate binding"/>
    <property type="evidence" value="ECO:0007669"/>
    <property type="project" value="TreeGrafter"/>
</dbReference>
<dbReference type="CDD" id="cd00616">
    <property type="entry name" value="AHBA_syn"/>
    <property type="match status" value="1"/>
</dbReference>
<dbReference type="Pfam" id="PF01041">
    <property type="entry name" value="DegT_DnrJ_EryC1"/>
    <property type="match status" value="1"/>
</dbReference>
<keyword evidence="4" id="KW-0808">Transferase</keyword>
<dbReference type="Gene3D" id="3.90.1150.10">
    <property type="entry name" value="Aspartate Aminotransferase, domain 1"/>
    <property type="match status" value="1"/>
</dbReference>
<evidence type="ECO:0000313" key="5">
    <source>
        <dbReference type="Proteomes" id="UP000179047"/>
    </source>
</evidence>
<gene>
    <name evidence="4" type="ORF">A3A33_01635</name>
</gene>
<dbReference type="AlphaFoldDB" id="A0A1F8GZG2"/>
<dbReference type="InterPro" id="IPR015422">
    <property type="entry name" value="PyrdxlP-dep_Trfase_small"/>
</dbReference>
<dbReference type="InterPro" id="IPR015424">
    <property type="entry name" value="PyrdxlP-dep_Trfase"/>
</dbReference>
<evidence type="ECO:0000256" key="2">
    <source>
        <dbReference type="PIRSR" id="PIRSR000390-2"/>
    </source>
</evidence>
<reference evidence="4 5" key="1">
    <citation type="journal article" date="2016" name="Nat. Commun.">
        <title>Thousands of microbial genomes shed light on interconnected biogeochemical processes in an aquifer system.</title>
        <authorList>
            <person name="Anantharaman K."/>
            <person name="Brown C.T."/>
            <person name="Hug L.A."/>
            <person name="Sharon I."/>
            <person name="Castelle C.J."/>
            <person name="Probst A.J."/>
            <person name="Thomas B.C."/>
            <person name="Singh A."/>
            <person name="Wilkins M.J."/>
            <person name="Karaoz U."/>
            <person name="Brodie E.L."/>
            <person name="Williams K.H."/>
            <person name="Hubbard S.S."/>
            <person name="Banfield J.F."/>
        </authorList>
    </citation>
    <scope>NUCLEOTIDE SEQUENCE [LARGE SCALE GENOMIC DNA]</scope>
</reference>
<dbReference type="SUPFAM" id="SSF53383">
    <property type="entry name" value="PLP-dependent transferases"/>
    <property type="match status" value="1"/>
</dbReference>
<dbReference type="Proteomes" id="UP000179047">
    <property type="component" value="Unassembled WGS sequence"/>
</dbReference>
<accession>A0A1F8GZG2</accession>
<dbReference type="InterPro" id="IPR000653">
    <property type="entry name" value="DegT/StrS_aminotransferase"/>
</dbReference>
<dbReference type="EMBL" id="MGKP01000001">
    <property type="protein sequence ID" value="OGN30006.1"/>
    <property type="molecule type" value="Genomic_DNA"/>
</dbReference>
<comment type="similarity">
    <text evidence="3">Belongs to the DegT/DnrJ/EryC1 family.</text>
</comment>
<dbReference type="GO" id="GO:0000271">
    <property type="term" value="P:polysaccharide biosynthetic process"/>
    <property type="evidence" value="ECO:0007669"/>
    <property type="project" value="TreeGrafter"/>
</dbReference>
<dbReference type="PANTHER" id="PTHR30244:SF34">
    <property type="entry name" value="DTDP-4-AMINO-4,6-DIDEOXYGALACTOSE TRANSAMINASE"/>
    <property type="match status" value="1"/>
</dbReference>
<dbReference type="PANTHER" id="PTHR30244">
    <property type="entry name" value="TRANSAMINASE"/>
    <property type="match status" value="1"/>
</dbReference>
<name>A0A1F8GZG2_9BACT</name>
<evidence type="ECO:0000256" key="1">
    <source>
        <dbReference type="PIRSR" id="PIRSR000390-1"/>
    </source>
</evidence>
<dbReference type="STRING" id="1802701.A3A33_01635"/>
<keyword evidence="2 3" id="KW-0663">Pyridoxal phosphate</keyword>
<dbReference type="InterPro" id="IPR015421">
    <property type="entry name" value="PyrdxlP-dep_Trfase_major"/>
</dbReference>
<dbReference type="Gene3D" id="3.40.640.10">
    <property type="entry name" value="Type I PLP-dependent aspartate aminotransferase-like (Major domain)"/>
    <property type="match status" value="1"/>
</dbReference>
<comment type="caution">
    <text evidence="4">The sequence shown here is derived from an EMBL/GenBank/DDBJ whole genome shotgun (WGS) entry which is preliminary data.</text>
</comment>
<sequence length="372" mass="42023">MAPSKKTKSSYNIPQMEPWFDGAEASAVFEYMKSGGWVMEFKKTRELEDLIAQYTGAPHAVMTVNGTVSLTIALLALGLQPGDEVLVPDMTMIASPNSAKLVGMSPVLVDIDPKTLCMDLKKAKQLITKKTKAMMYVAFNGRSGNMHDVKRFCKKHGLFLIEDAAQAFGSFWNGKHLGTFGDIGSFSFSVPKIITTGQGGALVTRDENLFKNMKKMKDFGRMAGGVDIHDELGWNFKFTDIQAVIGIEQMKKLRQRVKRKREIYQRYTTRLKNIAEIELVPTDLKQTVPWFIDIYVRDRDGLLEYLKSLGIGTRPIYPAIHTQKIYATTRNKNRFPVSEDYAARGLWLPSSSKLSNQEIDYVTNAIKKYYQK</sequence>
<feature type="modified residue" description="N6-(pyridoxal phosphate)lysine" evidence="2">
    <location>
        <position position="192"/>
    </location>
</feature>
<dbReference type="PIRSF" id="PIRSF000390">
    <property type="entry name" value="PLP_StrS"/>
    <property type="match status" value="1"/>
</dbReference>
<evidence type="ECO:0000313" key="4">
    <source>
        <dbReference type="EMBL" id="OGN30006.1"/>
    </source>
</evidence>
<organism evidence="4 5">
    <name type="scientific">Candidatus Yanofskybacteria bacterium RIFCSPLOWO2_01_FULL_49_25</name>
    <dbReference type="NCBI Taxonomy" id="1802701"/>
    <lineage>
        <taxon>Bacteria</taxon>
        <taxon>Candidatus Yanofskyibacteriota</taxon>
    </lineage>
</organism>
<keyword evidence="4" id="KW-0032">Aminotransferase</keyword>
<feature type="active site" description="Proton acceptor" evidence="1">
    <location>
        <position position="192"/>
    </location>
</feature>
<dbReference type="GO" id="GO:0008483">
    <property type="term" value="F:transaminase activity"/>
    <property type="evidence" value="ECO:0007669"/>
    <property type="project" value="UniProtKB-KW"/>
</dbReference>
<evidence type="ECO:0000256" key="3">
    <source>
        <dbReference type="RuleBase" id="RU004508"/>
    </source>
</evidence>
<protein>
    <submittedName>
        <fullName evidence="4">Aminotransferase</fullName>
    </submittedName>
</protein>